<feature type="domain" description="GHMP kinase N-terminal" evidence="12">
    <location>
        <begin position="63"/>
        <end position="145"/>
    </location>
</feature>
<dbReference type="OrthoDB" id="28273at2157"/>
<dbReference type="GeneID" id="56060307"/>
<comment type="catalytic activity">
    <reaction evidence="11">
        <text>L-homoserine + ATP = O-phospho-L-homoserine + ADP + H(+)</text>
        <dbReference type="Rhea" id="RHEA:13985"/>
        <dbReference type="ChEBI" id="CHEBI:15378"/>
        <dbReference type="ChEBI" id="CHEBI:30616"/>
        <dbReference type="ChEBI" id="CHEBI:57476"/>
        <dbReference type="ChEBI" id="CHEBI:57590"/>
        <dbReference type="ChEBI" id="CHEBI:456216"/>
        <dbReference type="EC" id="2.7.1.39"/>
    </reaction>
</comment>
<dbReference type="RefSeq" id="WP_179362768.1">
    <property type="nucleotide sequence ID" value="NZ_CP026994.1"/>
</dbReference>
<comment type="function">
    <text evidence="11">Catalyzes the ATP-dependent phosphorylation of L-homoserine to L-homoserine phosphate.</text>
</comment>
<evidence type="ECO:0000313" key="14">
    <source>
        <dbReference type="EMBL" id="QLH03915.1"/>
    </source>
</evidence>
<evidence type="ECO:0000256" key="2">
    <source>
        <dbReference type="ARBA" id="ARBA00007370"/>
    </source>
</evidence>
<evidence type="ECO:0000256" key="1">
    <source>
        <dbReference type="ARBA" id="ARBA00005015"/>
    </source>
</evidence>
<evidence type="ECO:0000256" key="4">
    <source>
        <dbReference type="ARBA" id="ARBA00017858"/>
    </source>
</evidence>
<evidence type="ECO:0000256" key="6">
    <source>
        <dbReference type="ARBA" id="ARBA00022679"/>
    </source>
</evidence>
<dbReference type="InterPro" id="IPR006204">
    <property type="entry name" value="GHMP_kinase_N_dom"/>
</dbReference>
<evidence type="ECO:0000256" key="3">
    <source>
        <dbReference type="ARBA" id="ARBA00012078"/>
    </source>
</evidence>
<keyword evidence="9 11" id="KW-0418">Kinase</keyword>
<dbReference type="EC" id="2.7.1.39" evidence="3 11"/>
<dbReference type="AlphaFoldDB" id="A0A7D5M1X0"/>
<dbReference type="KEGG" id="nox:C5F49_00200"/>
<dbReference type="SUPFAM" id="SSF54211">
    <property type="entry name" value="Ribosomal protein S5 domain 2-like"/>
    <property type="match status" value="1"/>
</dbReference>
<keyword evidence="5 11" id="KW-0028">Amino-acid biosynthesis</keyword>
<feature type="domain" description="GHMP kinase C-terminal" evidence="13">
    <location>
        <begin position="213"/>
        <end position="282"/>
    </location>
</feature>
<dbReference type="Pfam" id="PF00288">
    <property type="entry name" value="GHMP_kinases_N"/>
    <property type="match status" value="1"/>
</dbReference>
<evidence type="ECO:0000256" key="9">
    <source>
        <dbReference type="ARBA" id="ARBA00022777"/>
    </source>
</evidence>
<dbReference type="EMBL" id="CP026994">
    <property type="protein sequence ID" value="QLH03915.1"/>
    <property type="molecule type" value="Genomic_DNA"/>
</dbReference>
<dbReference type="GO" id="GO:0004413">
    <property type="term" value="F:homoserine kinase activity"/>
    <property type="evidence" value="ECO:0007669"/>
    <property type="project" value="UniProtKB-UniRule"/>
</dbReference>
<reference evidence="14 15" key="1">
    <citation type="submission" date="2018-02" db="EMBL/GenBank/DDBJ databases">
        <title>Complete genome of Nitrosopumilus oxyclinae HCE1.</title>
        <authorList>
            <person name="Qin W."/>
            <person name="Zheng Y."/>
            <person name="Stahl D.A."/>
        </authorList>
    </citation>
    <scope>NUCLEOTIDE SEQUENCE [LARGE SCALE GENOMIC DNA]</scope>
    <source>
        <strain evidence="14 15">HCE1</strain>
    </source>
</reference>
<comment type="subcellular location">
    <subcellularLocation>
        <location evidence="11">Cytoplasm</location>
    </subcellularLocation>
</comment>
<evidence type="ECO:0000259" key="13">
    <source>
        <dbReference type="Pfam" id="PF08544"/>
    </source>
</evidence>
<dbReference type="Gene3D" id="3.30.70.890">
    <property type="entry name" value="GHMP kinase, C-terminal domain"/>
    <property type="match status" value="1"/>
</dbReference>
<dbReference type="GO" id="GO:0005524">
    <property type="term" value="F:ATP binding"/>
    <property type="evidence" value="ECO:0007669"/>
    <property type="project" value="UniProtKB-UniRule"/>
</dbReference>
<keyword evidence="6 11" id="KW-0808">Transferase</keyword>
<keyword evidence="7 11" id="KW-0791">Threonine biosynthesis</keyword>
<comment type="pathway">
    <text evidence="1 11">Amino-acid biosynthesis; L-threonine biosynthesis; L-threonine from L-aspartate: step 4/5.</text>
</comment>
<evidence type="ECO:0000313" key="15">
    <source>
        <dbReference type="Proteomes" id="UP000509441"/>
    </source>
</evidence>
<evidence type="ECO:0000256" key="10">
    <source>
        <dbReference type="ARBA" id="ARBA00022840"/>
    </source>
</evidence>
<sequence>MVSKVTVKAPSSTANLGPGFDVFGLALDAFYDTVTLTKIKNGIKIITDDNIPTNPEKNTAGLVVKNMMKKFKIKGGIEIKIKKGIPAGYGMGSSAASAAATAVAFDKLFGLKLDGNSLVEFAGSGEKASAGTVHYDNVAASVLGGFVIVRTNPLDVIRIDPPSNLRMCVAVPTINVPKKKTKVSRGVIPKKIKLSDSILNLSNAAAIVVGFMKKDSEIIGNSIKDVIVEPARQHMIPGFIKVKENAIKAGALGVTISGAGPSVIAFSKSSADLKKISLSMTKGFTSANTKCQTVICKPSKGAADKRK</sequence>
<dbReference type="Proteomes" id="UP000509441">
    <property type="component" value="Chromosome"/>
</dbReference>
<evidence type="ECO:0000256" key="11">
    <source>
        <dbReference type="HAMAP-Rule" id="MF_00384"/>
    </source>
</evidence>
<dbReference type="InterPro" id="IPR000870">
    <property type="entry name" value="Homoserine_kinase"/>
</dbReference>
<evidence type="ECO:0000256" key="5">
    <source>
        <dbReference type="ARBA" id="ARBA00022605"/>
    </source>
</evidence>
<dbReference type="GO" id="GO:0005737">
    <property type="term" value="C:cytoplasm"/>
    <property type="evidence" value="ECO:0007669"/>
    <property type="project" value="UniProtKB-SubCell"/>
</dbReference>
<feature type="binding site" evidence="11">
    <location>
        <begin position="86"/>
        <end position="96"/>
    </location>
    <ligand>
        <name>ATP</name>
        <dbReference type="ChEBI" id="CHEBI:30616"/>
    </ligand>
</feature>
<dbReference type="Gene3D" id="3.30.230.10">
    <property type="match status" value="1"/>
</dbReference>
<dbReference type="PRINTS" id="PR00958">
    <property type="entry name" value="HOMSERKINASE"/>
</dbReference>
<keyword evidence="15" id="KW-1185">Reference proteome</keyword>
<dbReference type="InterPro" id="IPR013750">
    <property type="entry name" value="GHMP_kinase_C_dom"/>
</dbReference>
<keyword evidence="11" id="KW-0963">Cytoplasm</keyword>
<dbReference type="PROSITE" id="PS00627">
    <property type="entry name" value="GHMP_KINASES_ATP"/>
    <property type="match status" value="1"/>
</dbReference>
<dbReference type="InterPro" id="IPR020568">
    <property type="entry name" value="Ribosomal_Su5_D2-typ_SF"/>
</dbReference>
<comment type="similarity">
    <text evidence="2 11">Belongs to the GHMP kinase family. Homoserine kinase subfamily.</text>
</comment>
<evidence type="ECO:0000259" key="12">
    <source>
        <dbReference type="Pfam" id="PF00288"/>
    </source>
</evidence>
<keyword evidence="8 11" id="KW-0547">Nucleotide-binding</keyword>
<dbReference type="SUPFAM" id="SSF55060">
    <property type="entry name" value="GHMP Kinase, C-terminal domain"/>
    <property type="match status" value="1"/>
</dbReference>
<dbReference type="Pfam" id="PF08544">
    <property type="entry name" value="GHMP_kinases_C"/>
    <property type="match status" value="1"/>
</dbReference>
<dbReference type="PANTHER" id="PTHR20861">
    <property type="entry name" value="HOMOSERINE/4-DIPHOSPHOCYTIDYL-2-C-METHYL-D-ERYTHRITOL KINASE"/>
    <property type="match status" value="1"/>
</dbReference>
<dbReference type="NCBIfam" id="TIGR00191">
    <property type="entry name" value="thrB"/>
    <property type="match status" value="1"/>
</dbReference>
<gene>
    <name evidence="11" type="primary">thrB</name>
    <name evidence="14" type="ORF">C5F49_00200</name>
</gene>
<dbReference type="NCBIfam" id="NF002288">
    <property type="entry name" value="PRK01212.1-4"/>
    <property type="match status" value="1"/>
</dbReference>
<dbReference type="InterPro" id="IPR014721">
    <property type="entry name" value="Ribsml_uS5_D2-typ_fold_subgr"/>
</dbReference>
<proteinExistence type="inferred from homology"/>
<keyword evidence="10 11" id="KW-0067">ATP-binding</keyword>
<dbReference type="HAMAP" id="MF_00384">
    <property type="entry name" value="Homoser_kinase"/>
    <property type="match status" value="1"/>
</dbReference>
<evidence type="ECO:0000256" key="8">
    <source>
        <dbReference type="ARBA" id="ARBA00022741"/>
    </source>
</evidence>
<name>A0A7D5M1X0_9ARCH</name>
<dbReference type="InterPro" id="IPR006203">
    <property type="entry name" value="GHMP_knse_ATP-bd_CS"/>
</dbReference>
<protein>
    <recommendedName>
        <fullName evidence="4 11">Homoserine kinase</fullName>
        <shortName evidence="11">HK</shortName>
        <shortName evidence="11">HSK</shortName>
        <ecNumber evidence="3 11">2.7.1.39</ecNumber>
    </recommendedName>
</protein>
<dbReference type="InterPro" id="IPR036554">
    <property type="entry name" value="GHMP_kinase_C_sf"/>
</dbReference>
<dbReference type="UniPathway" id="UPA00050">
    <property type="reaction ID" value="UER00064"/>
</dbReference>
<dbReference type="PIRSF" id="PIRSF000676">
    <property type="entry name" value="Homoser_kin"/>
    <property type="match status" value="1"/>
</dbReference>
<organism evidence="14 15">
    <name type="scientific">Nitrosopumilus oxyclinae</name>
    <dbReference type="NCBI Taxonomy" id="1959104"/>
    <lineage>
        <taxon>Archaea</taxon>
        <taxon>Nitrososphaerota</taxon>
        <taxon>Nitrososphaeria</taxon>
        <taxon>Nitrosopumilales</taxon>
        <taxon>Nitrosopumilaceae</taxon>
        <taxon>Nitrosopumilus</taxon>
    </lineage>
</organism>
<dbReference type="PANTHER" id="PTHR20861:SF1">
    <property type="entry name" value="HOMOSERINE KINASE"/>
    <property type="match status" value="1"/>
</dbReference>
<evidence type="ECO:0000256" key="7">
    <source>
        <dbReference type="ARBA" id="ARBA00022697"/>
    </source>
</evidence>
<dbReference type="GO" id="GO:0009088">
    <property type="term" value="P:threonine biosynthetic process"/>
    <property type="evidence" value="ECO:0007669"/>
    <property type="project" value="UniProtKB-UniRule"/>
</dbReference>
<accession>A0A7D5M1X0</accession>